<dbReference type="CDD" id="cd04301">
    <property type="entry name" value="NAT_SF"/>
    <property type="match status" value="1"/>
</dbReference>
<accession>A0A066ZY55</accession>
<dbReference type="EMBL" id="JMIU01000001">
    <property type="protein sequence ID" value="KDN95281.1"/>
    <property type="molecule type" value="Genomic_DNA"/>
</dbReference>
<dbReference type="PROSITE" id="PS51186">
    <property type="entry name" value="GNAT"/>
    <property type="match status" value="1"/>
</dbReference>
<sequence>MLFKIEKCHEEVTDAELSALLDEVYVQGGFIRKDVAESVFEPNKVKARGQMLCARDTATSELVGMVIVVPPTSSTVVRAKQDECEMHLLGVKNNFRNLGVGKQLVSHALAFAQENHWKKMILWTQLTMTSAHKLYESFGFVQTDKMVKSDIAFIVYEKELF</sequence>
<keyword evidence="4" id="KW-1185">Reference proteome</keyword>
<dbReference type="PANTHER" id="PTHR13947">
    <property type="entry name" value="GNAT FAMILY N-ACETYLTRANSFERASE"/>
    <property type="match status" value="1"/>
</dbReference>
<evidence type="ECO:0000259" key="2">
    <source>
        <dbReference type="PROSITE" id="PS51186"/>
    </source>
</evidence>
<dbReference type="RefSeq" id="WP_029909235.1">
    <property type="nucleotide sequence ID" value="NZ_AP020335.1"/>
</dbReference>
<dbReference type="PANTHER" id="PTHR13947:SF37">
    <property type="entry name" value="LD18367P"/>
    <property type="match status" value="1"/>
</dbReference>
<dbReference type="STRING" id="28885.EI16_02960"/>
<gene>
    <name evidence="3" type="ORF">EI16_02960</name>
</gene>
<dbReference type="Pfam" id="PF00583">
    <property type="entry name" value="Acetyltransf_1"/>
    <property type="match status" value="1"/>
</dbReference>
<organism evidence="3 4">
    <name type="scientific">Hydrogenovibrio marinus</name>
    <dbReference type="NCBI Taxonomy" id="28885"/>
    <lineage>
        <taxon>Bacteria</taxon>
        <taxon>Pseudomonadati</taxon>
        <taxon>Pseudomonadota</taxon>
        <taxon>Gammaproteobacteria</taxon>
        <taxon>Thiotrichales</taxon>
        <taxon>Piscirickettsiaceae</taxon>
        <taxon>Hydrogenovibrio</taxon>
    </lineage>
</organism>
<dbReference type="InterPro" id="IPR000182">
    <property type="entry name" value="GNAT_dom"/>
</dbReference>
<dbReference type="Proteomes" id="UP000027341">
    <property type="component" value="Unassembled WGS sequence"/>
</dbReference>
<reference evidence="3 4" key="1">
    <citation type="submission" date="2014-04" db="EMBL/GenBank/DDBJ databases">
        <title>Draft genome sequence of Hydrogenovibrio marinus MH-110, a model organism for aerobic H2 metabolism.</title>
        <authorList>
            <person name="Cha H.J."/>
            <person name="Jo B.H."/>
            <person name="Hwang B.H."/>
        </authorList>
    </citation>
    <scope>NUCLEOTIDE SEQUENCE [LARGE SCALE GENOMIC DNA]</scope>
    <source>
        <strain evidence="3 4">MH-110</strain>
    </source>
</reference>
<dbReference type="Gene3D" id="3.40.630.30">
    <property type="match status" value="1"/>
</dbReference>
<keyword evidence="1" id="KW-0808">Transferase</keyword>
<dbReference type="InterPro" id="IPR016181">
    <property type="entry name" value="Acyl_CoA_acyltransferase"/>
</dbReference>
<proteinExistence type="predicted"/>
<evidence type="ECO:0000313" key="3">
    <source>
        <dbReference type="EMBL" id="KDN95281.1"/>
    </source>
</evidence>
<dbReference type="InterPro" id="IPR050769">
    <property type="entry name" value="NAT_camello-type"/>
</dbReference>
<dbReference type="SUPFAM" id="SSF55729">
    <property type="entry name" value="Acyl-CoA N-acyltransferases (Nat)"/>
    <property type="match status" value="1"/>
</dbReference>
<feature type="domain" description="N-acetyltransferase" evidence="2">
    <location>
        <begin position="10"/>
        <end position="161"/>
    </location>
</feature>
<protein>
    <recommendedName>
        <fullName evidence="2">N-acetyltransferase domain-containing protein</fullName>
    </recommendedName>
</protein>
<name>A0A066ZY55_HYDMR</name>
<evidence type="ECO:0000313" key="4">
    <source>
        <dbReference type="Proteomes" id="UP000027341"/>
    </source>
</evidence>
<dbReference type="GO" id="GO:0008080">
    <property type="term" value="F:N-acetyltransferase activity"/>
    <property type="evidence" value="ECO:0007669"/>
    <property type="project" value="InterPro"/>
</dbReference>
<dbReference type="AlphaFoldDB" id="A0A066ZY55"/>
<comment type="caution">
    <text evidence="3">The sequence shown here is derived from an EMBL/GenBank/DDBJ whole genome shotgun (WGS) entry which is preliminary data.</text>
</comment>
<evidence type="ECO:0000256" key="1">
    <source>
        <dbReference type="ARBA" id="ARBA00022679"/>
    </source>
</evidence>